<dbReference type="Proteomes" id="UP000095673">
    <property type="component" value="Unassembled WGS sequence"/>
</dbReference>
<dbReference type="EMBL" id="JAJCJQ010000002">
    <property type="protein sequence ID" value="MCB6959885.1"/>
    <property type="molecule type" value="Genomic_DNA"/>
</dbReference>
<evidence type="ECO:0000313" key="20">
    <source>
        <dbReference type="Proteomes" id="UP000095602"/>
    </source>
</evidence>
<dbReference type="InterPro" id="IPR007267">
    <property type="entry name" value="GtrA_DPMS_TM"/>
</dbReference>
<evidence type="ECO:0000313" key="11">
    <source>
        <dbReference type="EMBL" id="MCB6959885.1"/>
    </source>
</evidence>
<reference evidence="19 29" key="4">
    <citation type="submission" date="2019-09" db="EMBL/GenBank/DDBJ databases">
        <title>Strain-level analysis of Eubacterium rectale using genomes from metagenomes.</title>
        <authorList>
            <person name="Karcher N."/>
            <person name="Segata N."/>
        </authorList>
    </citation>
    <scope>NUCLEOTIDE SEQUENCE [LARGE SCALE GENOMIC DNA]</scope>
    <source>
        <strain evidence="19 29">L2-21</strain>
    </source>
</reference>
<evidence type="ECO:0000313" key="21">
    <source>
        <dbReference type="Proteomes" id="UP000095673"/>
    </source>
</evidence>
<evidence type="ECO:0000259" key="7">
    <source>
        <dbReference type="Pfam" id="PF04138"/>
    </source>
</evidence>
<dbReference type="EMBL" id="JAJCJK010000007">
    <property type="protein sequence ID" value="MCB6937988.1"/>
    <property type="molecule type" value="Genomic_DNA"/>
</dbReference>
<dbReference type="GO" id="GO:0000271">
    <property type="term" value="P:polysaccharide biosynthetic process"/>
    <property type="evidence" value="ECO:0007669"/>
    <property type="project" value="InterPro"/>
</dbReference>
<evidence type="ECO:0000256" key="4">
    <source>
        <dbReference type="ARBA" id="ARBA00022989"/>
    </source>
</evidence>
<protein>
    <submittedName>
        <fullName evidence="10">GtrA family protein</fullName>
    </submittedName>
    <submittedName>
        <fullName evidence="8">GtrA-like protein</fullName>
    </submittedName>
</protein>
<evidence type="ECO:0000313" key="8">
    <source>
        <dbReference type="EMBL" id="CUM75656.1"/>
    </source>
</evidence>
<dbReference type="EMBL" id="QSUG01000002">
    <property type="protein sequence ID" value="RGN25547.1"/>
    <property type="molecule type" value="Genomic_DNA"/>
</dbReference>
<accession>A0A173RD57</accession>
<organism evidence="8 21">
    <name type="scientific">Agathobacter rectalis</name>
    <dbReference type="NCBI Taxonomy" id="39491"/>
    <lineage>
        <taxon>Bacteria</taxon>
        <taxon>Bacillati</taxon>
        <taxon>Bacillota</taxon>
        <taxon>Clostridia</taxon>
        <taxon>Lachnospirales</taxon>
        <taxon>Lachnospiraceae</taxon>
        <taxon>Agathobacter</taxon>
    </lineage>
</organism>
<proteinExistence type="inferred from homology"/>
<evidence type="ECO:0000313" key="15">
    <source>
        <dbReference type="EMBL" id="RGT81581.1"/>
    </source>
</evidence>
<evidence type="ECO:0000313" key="26">
    <source>
        <dbReference type="Proteomes" id="UP000283683"/>
    </source>
</evidence>
<evidence type="ECO:0000313" key="9">
    <source>
        <dbReference type="EMBL" id="CUO92936.1"/>
    </source>
</evidence>
<evidence type="ECO:0000313" key="19">
    <source>
        <dbReference type="EMBL" id="TYL58104.1"/>
    </source>
</evidence>
<keyword evidence="3 6" id="KW-0812">Transmembrane</keyword>
<feature type="transmembrane region" description="Helical" evidence="6">
    <location>
        <begin position="12"/>
        <end position="35"/>
    </location>
</feature>
<dbReference type="Proteomes" id="UP000260970">
    <property type="component" value="Unassembled WGS sequence"/>
</dbReference>
<dbReference type="Proteomes" id="UP000283683">
    <property type="component" value="Unassembled WGS sequence"/>
</dbReference>
<dbReference type="Proteomes" id="UP000286220">
    <property type="component" value="Unassembled WGS sequence"/>
</dbReference>
<evidence type="ECO:0000256" key="6">
    <source>
        <dbReference type="SAM" id="Phobius"/>
    </source>
</evidence>
<dbReference type="Proteomes" id="UP000260642">
    <property type="component" value="Unassembled WGS sequence"/>
</dbReference>
<dbReference type="Proteomes" id="UP000324325">
    <property type="component" value="Unassembled WGS sequence"/>
</dbReference>
<dbReference type="Proteomes" id="UP000261052">
    <property type="component" value="Unassembled WGS sequence"/>
</dbReference>
<dbReference type="AlphaFoldDB" id="A0A173RD57"/>
<feature type="transmembrane region" description="Helical" evidence="6">
    <location>
        <begin position="41"/>
        <end position="58"/>
    </location>
</feature>
<dbReference type="EMBL" id="QRPB01000010">
    <property type="protein sequence ID" value="RHL78709.1"/>
    <property type="molecule type" value="Genomic_DNA"/>
</dbReference>
<comment type="subcellular location">
    <subcellularLocation>
        <location evidence="1">Membrane</location>
        <topology evidence="1">Multi-pass membrane protein</topology>
    </subcellularLocation>
</comment>
<dbReference type="Proteomes" id="UP001197684">
    <property type="component" value="Unassembled WGS sequence"/>
</dbReference>
<reference evidence="20 21" key="1">
    <citation type="submission" date="2015-09" db="EMBL/GenBank/DDBJ databases">
        <authorList>
            <consortium name="Pathogen Informatics"/>
        </authorList>
    </citation>
    <scope>NUCLEOTIDE SEQUENCE [LARGE SCALE GENOMIC DNA]</scope>
    <source>
        <strain evidence="9 20">2789STDY5834884</strain>
        <strain evidence="8 21">2789STDY5834968</strain>
    </source>
</reference>
<feature type="transmembrane region" description="Helical" evidence="6">
    <location>
        <begin position="79"/>
        <end position="100"/>
    </location>
</feature>
<dbReference type="Proteomes" id="UP000284296">
    <property type="component" value="Unassembled WGS sequence"/>
</dbReference>
<evidence type="ECO:0000313" key="29">
    <source>
        <dbReference type="Proteomes" id="UP000324325"/>
    </source>
</evidence>
<dbReference type="PANTHER" id="PTHR38459">
    <property type="entry name" value="PROPHAGE BACTOPRENOL-LINKED GLUCOSE TRANSLOCASE HOMOLOG"/>
    <property type="match status" value="1"/>
</dbReference>
<evidence type="ECO:0000313" key="16">
    <source>
        <dbReference type="EMBL" id="RGW89700.1"/>
    </source>
</evidence>
<keyword evidence="4 6" id="KW-1133">Transmembrane helix</keyword>
<dbReference type="EMBL" id="CZAJ01000010">
    <property type="protein sequence ID" value="CUO92936.1"/>
    <property type="molecule type" value="Genomic_DNA"/>
</dbReference>
<dbReference type="EMBL" id="VSTG01000008">
    <property type="protein sequence ID" value="TYL58104.1"/>
    <property type="molecule type" value="Genomic_DNA"/>
</dbReference>
<dbReference type="Proteomes" id="UP001197741">
    <property type="component" value="Unassembled WGS sequence"/>
</dbReference>
<dbReference type="Proteomes" id="UP000095602">
    <property type="component" value="Unassembled WGS sequence"/>
</dbReference>
<reference evidence="10" key="5">
    <citation type="submission" date="2021-10" db="EMBL/GenBank/DDBJ databases">
        <title>Collection of gut derived symbiotic bacterial strains cultured from healthy donors.</title>
        <authorList>
            <person name="Lin H."/>
            <person name="Littmann E."/>
            <person name="Kohout C."/>
            <person name="Pamer E.G."/>
        </authorList>
    </citation>
    <scope>NUCLEOTIDE SEQUENCE</scope>
    <source>
        <strain evidence="11">DFI.7.28A</strain>
        <strain evidence="10">DFI.9.42</strain>
    </source>
</reference>
<dbReference type="EMBL" id="QSQP01000002">
    <property type="protein sequence ID" value="RGK45032.1"/>
    <property type="molecule type" value="Genomic_DNA"/>
</dbReference>
<dbReference type="EMBL" id="QRXG01000010">
    <property type="protein sequence ID" value="RGT81581.1"/>
    <property type="molecule type" value="Genomic_DNA"/>
</dbReference>
<evidence type="ECO:0000256" key="1">
    <source>
        <dbReference type="ARBA" id="ARBA00004141"/>
    </source>
</evidence>
<reference evidence="19 29" key="3">
    <citation type="submission" date="2019-08" db="EMBL/GenBank/DDBJ databases">
        <authorList>
            <person name="Duncan S."/>
            <person name="Walker A."/>
        </authorList>
    </citation>
    <scope>NUCLEOTIDE SEQUENCE [LARGE SCALE GENOMIC DNA]</scope>
    <source>
        <strain evidence="19 29">L2-21</strain>
    </source>
</reference>
<evidence type="ECO:0000313" key="17">
    <source>
        <dbReference type="EMBL" id="RHA90585.1"/>
    </source>
</evidence>
<dbReference type="EMBL" id="CYXM01000001">
    <property type="protein sequence ID" value="CUM75656.1"/>
    <property type="molecule type" value="Genomic_DNA"/>
</dbReference>
<dbReference type="PANTHER" id="PTHR38459:SF5">
    <property type="entry name" value="CELL WALL TEICHOIC ACID GLYCOSYLATION PROTEIN GTCA"/>
    <property type="match status" value="1"/>
</dbReference>
<dbReference type="EMBL" id="QSAZ01000001">
    <property type="protein sequence ID" value="RGW89700.1"/>
    <property type="molecule type" value="Genomic_DNA"/>
</dbReference>
<evidence type="ECO:0000313" key="22">
    <source>
        <dbReference type="Proteomes" id="UP000260642"/>
    </source>
</evidence>
<dbReference type="Proteomes" id="UP000266698">
    <property type="component" value="Unassembled WGS sequence"/>
</dbReference>
<dbReference type="GO" id="GO:0005886">
    <property type="term" value="C:plasma membrane"/>
    <property type="evidence" value="ECO:0007669"/>
    <property type="project" value="TreeGrafter"/>
</dbReference>
<evidence type="ECO:0000313" key="13">
    <source>
        <dbReference type="EMBL" id="RGK45032.1"/>
    </source>
</evidence>
<evidence type="ECO:0000313" key="14">
    <source>
        <dbReference type="EMBL" id="RGN25547.1"/>
    </source>
</evidence>
<reference evidence="22 23" key="2">
    <citation type="submission" date="2018-08" db="EMBL/GenBank/DDBJ databases">
        <title>A genome reference for cultivated species of the human gut microbiota.</title>
        <authorList>
            <person name="Zou Y."/>
            <person name="Xue W."/>
            <person name="Luo G."/>
        </authorList>
    </citation>
    <scope>NUCLEOTIDE SEQUENCE [LARGE SCALE GENOMIC DNA]</scope>
    <source>
        <strain evidence="16 26">AF06-19</strain>
        <strain evidence="15 27">AF18-16LB</strain>
        <strain evidence="18 25">AF36-2BH</strain>
        <strain evidence="17 28">AM42-17AT</strain>
        <strain evidence="14 23">OM05-6AA</strain>
        <strain evidence="13 24">TF11-15AC</strain>
        <strain evidence="12 22">TM10-3</strain>
    </source>
</reference>
<sequence>MKKRKEDLKELVLYTVFGNMTFIISIASYAVFNVALGINELIANALAWVFAVLFSYITNKRWVFRVSTPTKTAALVQMFAFFSGRFFTLIIEETIIFVFITMLSYPSMWVKLAAQVVVVVLNYIISKLFVFKNQ</sequence>
<name>A0A173RD57_9FIRM</name>
<evidence type="ECO:0000313" key="27">
    <source>
        <dbReference type="Proteomes" id="UP000284296"/>
    </source>
</evidence>
<evidence type="ECO:0000256" key="2">
    <source>
        <dbReference type="ARBA" id="ARBA00009399"/>
    </source>
</evidence>
<evidence type="ECO:0000313" key="25">
    <source>
        <dbReference type="Proteomes" id="UP000266698"/>
    </source>
</evidence>
<gene>
    <name evidence="18" type="ORF">DW001_09525</name>
    <name evidence="17" type="ORF">DW912_11680</name>
    <name evidence="16" type="ORF">DWV45_01070</name>
    <name evidence="15" type="ORF">DWX06_07680</name>
    <name evidence="14" type="ORF">DXB72_03345</name>
    <name evidence="13" type="ORF">DXD13_02180</name>
    <name evidence="12" type="ORF">DXD95_01955</name>
    <name evidence="9" type="ORF">ERS852497_01307</name>
    <name evidence="8" type="ORF">ERS852580_00430</name>
    <name evidence="19" type="ORF">FYL37_07800</name>
    <name evidence="10" type="ORF">LIZ56_06125</name>
    <name evidence="11" type="ORF">LIZ82_03080</name>
</gene>
<evidence type="ECO:0000313" key="24">
    <source>
        <dbReference type="Proteomes" id="UP000261052"/>
    </source>
</evidence>
<evidence type="ECO:0000313" key="23">
    <source>
        <dbReference type="Proteomes" id="UP000260970"/>
    </source>
</evidence>
<dbReference type="RefSeq" id="WP_055237040.1">
    <property type="nucleotide sequence ID" value="NZ_CYXM01000001.1"/>
</dbReference>
<dbReference type="EMBL" id="QSOB01000002">
    <property type="protein sequence ID" value="RGI70454.1"/>
    <property type="molecule type" value="Genomic_DNA"/>
</dbReference>
<evidence type="ECO:0000313" key="12">
    <source>
        <dbReference type="EMBL" id="RGI70454.1"/>
    </source>
</evidence>
<evidence type="ECO:0000256" key="5">
    <source>
        <dbReference type="ARBA" id="ARBA00023136"/>
    </source>
</evidence>
<keyword evidence="5 6" id="KW-0472">Membrane</keyword>
<feature type="transmembrane region" description="Helical" evidence="6">
    <location>
        <begin position="112"/>
        <end position="131"/>
    </location>
</feature>
<dbReference type="Pfam" id="PF04138">
    <property type="entry name" value="GtrA_DPMS_TM"/>
    <property type="match status" value="1"/>
</dbReference>
<evidence type="ECO:0000313" key="28">
    <source>
        <dbReference type="Proteomes" id="UP000286220"/>
    </source>
</evidence>
<dbReference type="OrthoDB" id="361483at2"/>
<feature type="domain" description="GtrA/DPMS transmembrane" evidence="7">
    <location>
        <begin position="14"/>
        <end position="131"/>
    </location>
</feature>
<evidence type="ECO:0000256" key="3">
    <source>
        <dbReference type="ARBA" id="ARBA00022692"/>
    </source>
</evidence>
<dbReference type="EMBL" id="QSFZ01000013">
    <property type="protein sequence ID" value="RHA90585.1"/>
    <property type="molecule type" value="Genomic_DNA"/>
</dbReference>
<evidence type="ECO:0000313" key="10">
    <source>
        <dbReference type="EMBL" id="MCB6937988.1"/>
    </source>
</evidence>
<evidence type="ECO:0000313" key="18">
    <source>
        <dbReference type="EMBL" id="RHL78709.1"/>
    </source>
</evidence>
<comment type="similarity">
    <text evidence="2">Belongs to the GtrA family.</text>
</comment>
<dbReference type="InterPro" id="IPR051401">
    <property type="entry name" value="GtrA_CellWall_Glycosyl"/>
</dbReference>